<dbReference type="PRINTS" id="PR00111">
    <property type="entry name" value="ABHYDROLASE"/>
</dbReference>
<comment type="caution">
    <text evidence="2">The sequence shown here is derived from an EMBL/GenBank/DDBJ whole genome shotgun (WGS) entry which is preliminary data.</text>
</comment>
<evidence type="ECO:0000313" key="3">
    <source>
        <dbReference type="Proteomes" id="UP000256486"/>
    </source>
</evidence>
<evidence type="ECO:0000313" key="2">
    <source>
        <dbReference type="EMBL" id="RFA10679.1"/>
    </source>
</evidence>
<dbReference type="PRINTS" id="PR00412">
    <property type="entry name" value="EPOXHYDRLASE"/>
</dbReference>
<evidence type="ECO:0000259" key="1">
    <source>
        <dbReference type="Pfam" id="PF00561"/>
    </source>
</evidence>
<dbReference type="PANTHER" id="PTHR43798">
    <property type="entry name" value="MONOACYLGLYCEROL LIPASE"/>
    <property type="match status" value="1"/>
</dbReference>
<dbReference type="InterPro" id="IPR000073">
    <property type="entry name" value="AB_hydrolase_1"/>
</dbReference>
<gene>
    <name evidence="2" type="ORF">B7R54_16800</name>
</gene>
<dbReference type="InterPro" id="IPR000639">
    <property type="entry name" value="Epox_hydrolase-like"/>
</dbReference>
<dbReference type="GO" id="GO:0016020">
    <property type="term" value="C:membrane"/>
    <property type="evidence" value="ECO:0007669"/>
    <property type="project" value="TreeGrafter"/>
</dbReference>
<dbReference type="InterPro" id="IPR029058">
    <property type="entry name" value="AB_hydrolase_fold"/>
</dbReference>
<sequence>MDAEQLTVTTDDGTRIAVTRRNSAGAPSSARAVVFLHAGVADRRAWTGVMDALRDDGLDLVAYDRRGYGDTAAAADPASFTHVSDLVAVLDELGLDRVLLVGNSMGGALALDTALLHPGRVGAALVIGSAVSGMTDDDTPFDWQLDPATAPLLQRAEDAAAPVDDRIAALAHLWLDGPAAPEGRVAGAPRELFVSMNRRILEVAAADGAGDAGVDAWTRLGEITVPVLCSWGDLDVPADVPFYVETARRLGQEPARVLAGVAHLPGLEKPGVVAQLVRDQLG</sequence>
<dbReference type="InterPro" id="IPR050266">
    <property type="entry name" value="AB_hydrolase_sf"/>
</dbReference>
<dbReference type="Gene3D" id="3.40.50.1820">
    <property type="entry name" value="alpha/beta hydrolase"/>
    <property type="match status" value="1"/>
</dbReference>
<dbReference type="OrthoDB" id="27092at2"/>
<dbReference type="PANTHER" id="PTHR43798:SF33">
    <property type="entry name" value="HYDROLASE, PUTATIVE (AFU_ORTHOLOGUE AFUA_2G14860)-RELATED"/>
    <property type="match status" value="1"/>
</dbReference>
<feature type="domain" description="AB hydrolase-1" evidence="1">
    <location>
        <begin position="32"/>
        <end position="233"/>
    </location>
</feature>
<dbReference type="SUPFAM" id="SSF53474">
    <property type="entry name" value="alpha/beta-Hydrolases"/>
    <property type="match status" value="1"/>
</dbReference>
<dbReference type="Pfam" id="PF00561">
    <property type="entry name" value="Abhydrolase_1"/>
    <property type="match status" value="1"/>
</dbReference>
<dbReference type="AlphaFoldDB" id="A0A3E0VM30"/>
<dbReference type="RefSeq" id="WP_116416054.1">
    <property type="nucleotide sequence ID" value="NZ_NBWZ01000001.1"/>
</dbReference>
<name>A0A3E0VM30_9MICO</name>
<dbReference type="Proteomes" id="UP000256486">
    <property type="component" value="Unassembled WGS sequence"/>
</dbReference>
<dbReference type="EMBL" id="NBWZ01000001">
    <property type="protein sequence ID" value="RFA10679.1"/>
    <property type="molecule type" value="Genomic_DNA"/>
</dbReference>
<dbReference type="GO" id="GO:0003824">
    <property type="term" value="F:catalytic activity"/>
    <property type="evidence" value="ECO:0007669"/>
    <property type="project" value="InterPro"/>
</dbReference>
<keyword evidence="3" id="KW-1185">Reference proteome</keyword>
<organism evidence="2 3">
    <name type="scientific">Subtercola boreus</name>
    <dbReference type="NCBI Taxonomy" id="120213"/>
    <lineage>
        <taxon>Bacteria</taxon>
        <taxon>Bacillati</taxon>
        <taxon>Actinomycetota</taxon>
        <taxon>Actinomycetes</taxon>
        <taxon>Micrococcales</taxon>
        <taxon>Microbacteriaceae</taxon>
        <taxon>Subtercola</taxon>
    </lineage>
</organism>
<accession>A0A3E0VM30</accession>
<proteinExistence type="predicted"/>
<protein>
    <recommendedName>
        <fullName evidence="1">AB hydrolase-1 domain-containing protein</fullName>
    </recommendedName>
</protein>
<reference evidence="2 3" key="1">
    <citation type="submission" date="2017-04" db="EMBL/GenBank/DDBJ databases">
        <title>Comparative genome analysis of Subtercola boreus.</title>
        <authorList>
            <person name="Cho Y.-J."/>
            <person name="Cho A."/>
            <person name="Kim O.-S."/>
            <person name="Lee J.-I."/>
        </authorList>
    </citation>
    <scope>NUCLEOTIDE SEQUENCE [LARGE SCALE GENOMIC DNA]</scope>
    <source>
        <strain evidence="2 3">K300</strain>
    </source>
</reference>